<organism evidence="1 2">
    <name type="scientific">Deinococcus maricopensis (strain DSM 21211 / LMG 22137 / NRRL B-23946 / LB-34)</name>
    <dbReference type="NCBI Taxonomy" id="709986"/>
    <lineage>
        <taxon>Bacteria</taxon>
        <taxon>Thermotogati</taxon>
        <taxon>Deinococcota</taxon>
        <taxon>Deinococci</taxon>
        <taxon>Deinococcales</taxon>
        <taxon>Deinococcaceae</taxon>
        <taxon>Deinococcus</taxon>
    </lineage>
</organism>
<keyword evidence="2" id="KW-1185">Reference proteome</keyword>
<protein>
    <submittedName>
        <fullName evidence="1">Uncharacterized protein</fullName>
    </submittedName>
</protein>
<evidence type="ECO:0000313" key="1">
    <source>
        <dbReference type="EMBL" id="ADV66668.1"/>
    </source>
</evidence>
<evidence type="ECO:0000313" key="2">
    <source>
        <dbReference type="Proteomes" id="UP000008635"/>
    </source>
</evidence>
<dbReference type="eggNOG" id="ENOG5032YNE">
    <property type="taxonomic scope" value="Bacteria"/>
</dbReference>
<dbReference type="STRING" id="709986.Deima_1015"/>
<proteinExistence type="predicted"/>
<reference evidence="2" key="2">
    <citation type="submission" date="2011-01" db="EMBL/GenBank/DDBJ databases">
        <title>The complete genome of Deinococcus maricopensis DSM 21211.</title>
        <authorList>
            <consortium name="US DOE Joint Genome Institute (JGI-PGF)"/>
            <person name="Lucas S."/>
            <person name="Copeland A."/>
            <person name="Lapidus A."/>
            <person name="Goodwin L."/>
            <person name="Pitluck S."/>
            <person name="Kyrpides N."/>
            <person name="Mavromatis K."/>
            <person name="Pagani I."/>
            <person name="Ivanova N."/>
            <person name="Ovchinnikova G."/>
            <person name="Zeytun A."/>
            <person name="Detter J.C."/>
            <person name="Han C."/>
            <person name="Land M."/>
            <person name="Hauser L."/>
            <person name="Markowitz V."/>
            <person name="Cheng J.-F."/>
            <person name="Hugenholtz P."/>
            <person name="Woyke T."/>
            <person name="Wu D."/>
            <person name="Pukall R."/>
            <person name="Gehrich-Schroeter G."/>
            <person name="Brambilla E."/>
            <person name="Klenk H.-P."/>
            <person name="Eisen J.A."/>
        </authorList>
    </citation>
    <scope>NUCLEOTIDE SEQUENCE [LARGE SCALE GENOMIC DNA]</scope>
    <source>
        <strain evidence="2">DSM 21211 / LMG 22137 / NRRL B-23946 / LB-34</strain>
    </source>
</reference>
<dbReference type="HOGENOM" id="CLU_1259710_0_0_0"/>
<dbReference type="AlphaFoldDB" id="E8U6H9"/>
<name>E8U6H9_DEIML</name>
<accession>E8U6H9</accession>
<dbReference type="KEGG" id="dmr:Deima_1015"/>
<reference evidence="1 2" key="1">
    <citation type="journal article" date="2011" name="Stand. Genomic Sci.">
        <title>Complete genome sequence of Deinococcus maricopensis type strain (LB-34).</title>
        <authorList>
            <person name="Pukall R."/>
            <person name="Zeytun A."/>
            <person name="Lucas S."/>
            <person name="Lapidus A."/>
            <person name="Hammon N."/>
            <person name="Deshpande S."/>
            <person name="Nolan M."/>
            <person name="Cheng J.F."/>
            <person name="Pitluck S."/>
            <person name="Liolios K."/>
            <person name="Pagani I."/>
            <person name="Mikhailova N."/>
            <person name="Ivanova N."/>
            <person name="Mavromatis K."/>
            <person name="Pati A."/>
            <person name="Tapia R."/>
            <person name="Han C."/>
            <person name="Goodwin L."/>
            <person name="Chen A."/>
            <person name="Palaniappan K."/>
            <person name="Land M."/>
            <person name="Hauser L."/>
            <person name="Chang Y.J."/>
            <person name="Jeffries C.D."/>
            <person name="Brambilla E.M."/>
            <person name="Rohde M."/>
            <person name="Goker M."/>
            <person name="Detter J.C."/>
            <person name="Woyke T."/>
            <person name="Bristow J."/>
            <person name="Eisen J.A."/>
            <person name="Markowitz V."/>
            <person name="Hugenholtz P."/>
            <person name="Kyrpides N.C."/>
            <person name="Klenk H.P."/>
        </authorList>
    </citation>
    <scope>NUCLEOTIDE SEQUENCE [LARGE SCALE GENOMIC DNA]</scope>
    <source>
        <strain evidence="2">DSM 21211 / LMG 22137 / NRRL B-23946 / LB-34</strain>
    </source>
</reference>
<sequence length="198" mass="20844" precursor="true">MRNFVSGCLLVAVLALLAVGAGAYFLVYVPARDFVQNTAGGVLAPRAGGPAATTPLTRAQVQQFVRVRRDVRAALGDSFTRLEGIYQAYAAGRTPGVQEVVGALREAGSLVSRGRAARDAALRREGLSVQRYEATRDEVNRALGVPQVDLAVLAEALRSLRLPSAEAVTVPSDPRSAPLITPFRAELLATAPLGLLGL</sequence>
<dbReference type="OrthoDB" id="65436at2"/>
<dbReference type="EMBL" id="CP002454">
    <property type="protein sequence ID" value="ADV66668.1"/>
    <property type="molecule type" value="Genomic_DNA"/>
</dbReference>
<dbReference type="Proteomes" id="UP000008635">
    <property type="component" value="Chromosome"/>
</dbReference>
<dbReference type="RefSeq" id="WP_013556173.1">
    <property type="nucleotide sequence ID" value="NC_014958.1"/>
</dbReference>
<gene>
    <name evidence="1" type="ordered locus">Deima_1015</name>
</gene>